<dbReference type="Gene3D" id="3.40.50.2300">
    <property type="match status" value="1"/>
</dbReference>
<reference evidence="15" key="1">
    <citation type="journal article" date="2019" name="Int. J. Syst. Evol. Microbiol.">
        <title>The Global Catalogue of Microorganisms (GCM) 10K type strain sequencing project: providing services to taxonomists for standard genome sequencing and annotation.</title>
        <authorList>
            <consortium name="The Broad Institute Genomics Platform"/>
            <consortium name="The Broad Institute Genome Sequencing Center for Infectious Disease"/>
            <person name="Wu L."/>
            <person name="Ma J."/>
        </authorList>
    </citation>
    <scope>NUCLEOTIDE SEQUENCE [LARGE SCALE GENOMIC DNA]</scope>
    <source>
        <strain evidence="15">CCUG 60023</strain>
    </source>
</reference>
<evidence type="ECO:0000256" key="6">
    <source>
        <dbReference type="ARBA" id="ARBA00023015"/>
    </source>
</evidence>
<keyword evidence="6" id="KW-0805">Transcription regulation</keyword>
<proteinExistence type="predicted"/>
<dbReference type="PROSITE" id="PS51755">
    <property type="entry name" value="OMPR_PHOB"/>
    <property type="match status" value="1"/>
</dbReference>
<evidence type="ECO:0000256" key="10">
    <source>
        <dbReference type="PROSITE-ProRule" id="PRU00169"/>
    </source>
</evidence>
<dbReference type="PROSITE" id="PS50110">
    <property type="entry name" value="RESPONSE_REGULATORY"/>
    <property type="match status" value="1"/>
</dbReference>
<evidence type="ECO:0000256" key="11">
    <source>
        <dbReference type="PROSITE-ProRule" id="PRU01091"/>
    </source>
</evidence>
<comment type="subcellular location">
    <subcellularLocation>
        <location evidence="1">Cytoplasm</location>
    </subcellularLocation>
</comment>
<feature type="domain" description="OmpR/PhoB-type" evidence="13">
    <location>
        <begin position="141"/>
        <end position="241"/>
    </location>
</feature>
<dbReference type="InterPro" id="IPR001867">
    <property type="entry name" value="OmpR/PhoB-type_DNA-bd"/>
</dbReference>
<dbReference type="SMART" id="SM00862">
    <property type="entry name" value="Trans_reg_C"/>
    <property type="match status" value="1"/>
</dbReference>
<dbReference type="CDD" id="cd00383">
    <property type="entry name" value="trans_reg_C"/>
    <property type="match status" value="1"/>
</dbReference>
<keyword evidence="9" id="KW-0804">Transcription</keyword>
<evidence type="ECO:0000256" key="4">
    <source>
        <dbReference type="ARBA" id="ARBA00022553"/>
    </source>
</evidence>
<evidence type="ECO:0000256" key="5">
    <source>
        <dbReference type="ARBA" id="ARBA00023012"/>
    </source>
</evidence>
<dbReference type="InterPro" id="IPR039420">
    <property type="entry name" value="WalR-like"/>
</dbReference>
<organism evidence="14 15">
    <name type="scientific">Pseudahrensia aquimaris</name>
    <dbReference type="NCBI Taxonomy" id="744461"/>
    <lineage>
        <taxon>Bacteria</taxon>
        <taxon>Pseudomonadati</taxon>
        <taxon>Pseudomonadota</taxon>
        <taxon>Alphaproteobacteria</taxon>
        <taxon>Hyphomicrobiales</taxon>
        <taxon>Ahrensiaceae</taxon>
        <taxon>Pseudahrensia</taxon>
    </lineage>
</organism>
<keyword evidence="8" id="KW-0010">Activator</keyword>
<dbReference type="Gene3D" id="1.10.10.10">
    <property type="entry name" value="Winged helix-like DNA-binding domain superfamily/Winged helix DNA-binding domain"/>
    <property type="match status" value="1"/>
</dbReference>
<sequence length="246" mass="27589">MVDRRSIILVIDDDEKVRKVLRRALEVDGYRIIEASNAEEALLVLAENEVDLVTLDLQLGAENGLDIAARIREKSDVPIIMVTGKSDVLDKVVGLEMGADDYISKPFHVRELQARVRSMLRRQARVRSTNVDADINSASHANLYSFDGWTADADSFLLTAPDGSECELTTTDFKLLLLFLNAPKRILSRDQIMDQLNGQEWTPLDRTVDNQVARLRKKIESDPSHPKIIKTVRGTGYIFAAAVKRS</sequence>
<evidence type="ECO:0000256" key="9">
    <source>
        <dbReference type="ARBA" id="ARBA00023163"/>
    </source>
</evidence>
<protein>
    <submittedName>
        <fullName evidence="14">Response regulator</fullName>
    </submittedName>
</protein>
<evidence type="ECO:0000256" key="1">
    <source>
        <dbReference type="ARBA" id="ARBA00004496"/>
    </source>
</evidence>
<feature type="modified residue" description="4-aspartylphosphate" evidence="10">
    <location>
        <position position="56"/>
    </location>
</feature>
<keyword evidence="15" id="KW-1185">Reference proteome</keyword>
<keyword evidence="2" id="KW-0963">Cytoplasm</keyword>
<evidence type="ECO:0000256" key="3">
    <source>
        <dbReference type="ARBA" id="ARBA00022491"/>
    </source>
</evidence>
<dbReference type="RefSeq" id="WP_377210686.1">
    <property type="nucleotide sequence ID" value="NZ_JBHTJV010000002.1"/>
</dbReference>
<dbReference type="Pfam" id="PF00486">
    <property type="entry name" value="Trans_reg_C"/>
    <property type="match status" value="1"/>
</dbReference>
<accession>A0ABW3F8N4</accession>
<evidence type="ECO:0000256" key="2">
    <source>
        <dbReference type="ARBA" id="ARBA00022490"/>
    </source>
</evidence>
<dbReference type="Gene3D" id="6.10.250.690">
    <property type="match status" value="1"/>
</dbReference>
<dbReference type="EMBL" id="JBHTJV010000002">
    <property type="protein sequence ID" value="MFD0914826.1"/>
    <property type="molecule type" value="Genomic_DNA"/>
</dbReference>
<evidence type="ECO:0000313" key="15">
    <source>
        <dbReference type="Proteomes" id="UP001597101"/>
    </source>
</evidence>
<evidence type="ECO:0000313" key="14">
    <source>
        <dbReference type="EMBL" id="MFD0914826.1"/>
    </source>
</evidence>
<evidence type="ECO:0000256" key="8">
    <source>
        <dbReference type="ARBA" id="ARBA00023159"/>
    </source>
</evidence>
<keyword evidence="4 10" id="KW-0597">Phosphoprotein</keyword>
<evidence type="ECO:0000259" key="13">
    <source>
        <dbReference type="PROSITE" id="PS51755"/>
    </source>
</evidence>
<keyword evidence="3" id="KW-0678">Repressor</keyword>
<evidence type="ECO:0000256" key="7">
    <source>
        <dbReference type="ARBA" id="ARBA00023125"/>
    </source>
</evidence>
<feature type="domain" description="Response regulatory" evidence="12">
    <location>
        <begin position="7"/>
        <end position="120"/>
    </location>
</feature>
<feature type="DNA-binding region" description="OmpR/PhoB-type" evidence="11">
    <location>
        <begin position="141"/>
        <end position="241"/>
    </location>
</feature>
<dbReference type="SMART" id="SM00448">
    <property type="entry name" value="REC"/>
    <property type="match status" value="1"/>
</dbReference>
<dbReference type="SUPFAM" id="SSF52172">
    <property type="entry name" value="CheY-like"/>
    <property type="match status" value="1"/>
</dbReference>
<dbReference type="Pfam" id="PF00072">
    <property type="entry name" value="Response_reg"/>
    <property type="match status" value="1"/>
</dbReference>
<dbReference type="PANTHER" id="PTHR48111">
    <property type="entry name" value="REGULATOR OF RPOS"/>
    <property type="match status" value="1"/>
</dbReference>
<evidence type="ECO:0000259" key="12">
    <source>
        <dbReference type="PROSITE" id="PS50110"/>
    </source>
</evidence>
<name>A0ABW3F8N4_9HYPH</name>
<dbReference type="PANTHER" id="PTHR48111:SF55">
    <property type="entry name" value="AEROBIC RESPIRATION CONTROL PROTEIN ARCA"/>
    <property type="match status" value="1"/>
</dbReference>
<dbReference type="InterPro" id="IPR001789">
    <property type="entry name" value="Sig_transdc_resp-reg_receiver"/>
</dbReference>
<dbReference type="SUPFAM" id="SSF46894">
    <property type="entry name" value="C-terminal effector domain of the bipartite response regulators"/>
    <property type="match status" value="1"/>
</dbReference>
<dbReference type="InterPro" id="IPR016032">
    <property type="entry name" value="Sig_transdc_resp-reg_C-effctor"/>
</dbReference>
<keyword evidence="7 11" id="KW-0238">DNA-binding</keyword>
<dbReference type="InterPro" id="IPR036388">
    <property type="entry name" value="WH-like_DNA-bd_sf"/>
</dbReference>
<gene>
    <name evidence="14" type="ORF">ACFQ14_00230</name>
</gene>
<dbReference type="CDD" id="cd17574">
    <property type="entry name" value="REC_OmpR"/>
    <property type="match status" value="1"/>
</dbReference>
<dbReference type="InterPro" id="IPR011006">
    <property type="entry name" value="CheY-like_superfamily"/>
</dbReference>
<comment type="caution">
    <text evidence="14">The sequence shown here is derived from an EMBL/GenBank/DDBJ whole genome shotgun (WGS) entry which is preliminary data.</text>
</comment>
<dbReference type="Proteomes" id="UP001597101">
    <property type="component" value="Unassembled WGS sequence"/>
</dbReference>
<keyword evidence="5" id="KW-0902">Two-component regulatory system</keyword>